<keyword evidence="3" id="KW-1185">Reference proteome</keyword>
<accession>A0A517Z028</accession>
<reference evidence="2 3" key="1">
    <citation type="submission" date="2019-02" db="EMBL/GenBank/DDBJ databases">
        <title>Deep-cultivation of Planctomycetes and their phenomic and genomic characterization uncovers novel biology.</title>
        <authorList>
            <person name="Wiegand S."/>
            <person name="Jogler M."/>
            <person name="Boedeker C."/>
            <person name="Pinto D."/>
            <person name="Vollmers J."/>
            <person name="Rivas-Marin E."/>
            <person name="Kohn T."/>
            <person name="Peeters S.H."/>
            <person name="Heuer A."/>
            <person name="Rast P."/>
            <person name="Oberbeckmann S."/>
            <person name="Bunk B."/>
            <person name="Jeske O."/>
            <person name="Meyerdierks A."/>
            <person name="Storesund J.E."/>
            <person name="Kallscheuer N."/>
            <person name="Luecker S."/>
            <person name="Lage O.M."/>
            <person name="Pohl T."/>
            <person name="Merkel B.J."/>
            <person name="Hornburger P."/>
            <person name="Mueller R.-W."/>
            <person name="Bruemmer F."/>
            <person name="Labrenz M."/>
            <person name="Spormann A.M."/>
            <person name="Op den Camp H."/>
            <person name="Overmann J."/>
            <person name="Amann R."/>
            <person name="Jetten M.S.M."/>
            <person name="Mascher T."/>
            <person name="Medema M.H."/>
            <person name="Devos D.P."/>
            <person name="Kaster A.-K."/>
            <person name="Ovreas L."/>
            <person name="Rohde M."/>
            <person name="Galperin M.Y."/>
            <person name="Jogler C."/>
        </authorList>
    </citation>
    <scope>NUCLEOTIDE SEQUENCE [LARGE SCALE GENOMIC DNA]</scope>
    <source>
        <strain evidence="2 3">Mal4</strain>
    </source>
</reference>
<keyword evidence="1" id="KW-1133">Transmembrane helix</keyword>
<evidence type="ECO:0000256" key="1">
    <source>
        <dbReference type="SAM" id="Phobius"/>
    </source>
</evidence>
<dbReference type="Proteomes" id="UP000320496">
    <property type="component" value="Chromosome"/>
</dbReference>
<keyword evidence="1" id="KW-0812">Transmembrane</keyword>
<feature type="transmembrane region" description="Helical" evidence="1">
    <location>
        <begin position="426"/>
        <end position="447"/>
    </location>
</feature>
<dbReference type="RefSeq" id="WP_145366543.1">
    <property type="nucleotide sequence ID" value="NZ_CP036275.1"/>
</dbReference>
<dbReference type="KEGG" id="mri:Mal4_01320"/>
<dbReference type="EMBL" id="CP036275">
    <property type="protein sequence ID" value="QDU35850.1"/>
    <property type="molecule type" value="Genomic_DNA"/>
</dbReference>
<proteinExistence type="predicted"/>
<protein>
    <submittedName>
        <fullName evidence="2">Uncharacterized protein</fullName>
    </submittedName>
</protein>
<dbReference type="AlphaFoldDB" id="A0A517Z028"/>
<name>A0A517Z028_9PLAN</name>
<evidence type="ECO:0000313" key="3">
    <source>
        <dbReference type="Proteomes" id="UP000320496"/>
    </source>
</evidence>
<sequence length="455" mass="51201">MGNTAKAFRGPRQRTWHPPRWLCACIAGALSLPSITFSQVPTFDELKADYVENLRACGDLRVTWTVQTRMTKDSVENMRAEQALLQEAVSSGVEDDVRRAVRERLDEIEAALPDGDASDVEIQANYDLWTDHQGLQLRSPSAYHEFDGKFPDAPVVEASDLVESYSEFSVLSWPGNGEPATVWPGLKPESPIKRGVISQRTPAKLDTVQFPPLGYIHAAWGHETQSHLIDRFFFEEHSQNTVESTSVPGDEARKAWLVRRSSTDAPRGPILEAVIDPQRGFIPVRIRRFVLQRDDSEFDVDTCECELIKEVTPGVWYPRRSTIRRFEQDYRAGAEKTGEGVPSLLSRVESWVVQRVTPGADMSLANYRVGLPDMTLYYDEQSGKHRLAGGSDEDAEKVMDQLAAQRSAQTQEGVIPLDEPQPRRDAWIWLVVANVCGVLVLLTLWSLRRRANRSS</sequence>
<keyword evidence="1" id="KW-0472">Membrane</keyword>
<gene>
    <name evidence="2" type="ORF">Mal4_01320</name>
</gene>
<organism evidence="2 3">
    <name type="scientific">Maioricimonas rarisocia</name>
    <dbReference type="NCBI Taxonomy" id="2528026"/>
    <lineage>
        <taxon>Bacteria</taxon>
        <taxon>Pseudomonadati</taxon>
        <taxon>Planctomycetota</taxon>
        <taxon>Planctomycetia</taxon>
        <taxon>Planctomycetales</taxon>
        <taxon>Planctomycetaceae</taxon>
        <taxon>Maioricimonas</taxon>
    </lineage>
</organism>
<evidence type="ECO:0000313" key="2">
    <source>
        <dbReference type="EMBL" id="QDU35850.1"/>
    </source>
</evidence>